<comment type="caution">
    <text evidence="3">The sequence shown here is derived from an EMBL/GenBank/DDBJ whole genome shotgun (WGS) entry which is preliminary data.</text>
</comment>
<dbReference type="Pfam" id="PF13561">
    <property type="entry name" value="adh_short_C2"/>
    <property type="match status" value="1"/>
</dbReference>
<keyword evidence="2 3" id="KW-0560">Oxidoreductase</keyword>
<dbReference type="EMBL" id="JBHTCQ010000003">
    <property type="protein sequence ID" value="MFC7406411.1"/>
    <property type="molecule type" value="Genomic_DNA"/>
</dbReference>
<dbReference type="SUPFAM" id="SSF51735">
    <property type="entry name" value="NAD(P)-binding Rossmann-fold domains"/>
    <property type="match status" value="1"/>
</dbReference>
<dbReference type="NCBIfam" id="NF005559">
    <property type="entry name" value="PRK07231.1"/>
    <property type="match status" value="1"/>
</dbReference>
<sequence>MRHEQLAGQVAVVTGAGAGIGRATARRLAADGARVVVVDVDDAGARGTVTQIEDDGGTAEPVVADLADAGQRSTIVPAALERFGRVDILVNNAADHGSRTPVLELREEDWDRVMATNVTAAMTLARDAAADMARRQAGAVVNITSLHERLPLVSHTAYATSKGALAALTRSLATELAPYGIRVNAVRPAVIGTEALEVSLGESTRMPPATLLRRAGSPEELAASVAFLVSPDASFITGAELPVDGGRAISRLPDPFGAQYNSGSEA</sequence>
<comment type="similarity">
    <text evidence="1">Belongs to the short-chain dehydrogenases/reductases (SDR) family.</text>
</comment>
<evidence type="ECO:0000256" key="2">
    <source>
        <dbReference type="ARBA" id="ARBA00023002"/>
    </source>
</evidence>
<evidence type="ECO:0000256" key="1">
    <source>
        <dbReference type="ARBA" id="ARBA00006484"/>
    </source>
</evidence>
<organism evidence="3 4">
    <name type="scientific">Georgenia alba</name>
    <dbReference type="NCBI Taxonomy" id="2233858"/>
    <lineage>
        <taxon>Bacteria</taxon>
        <taxon>Bacillati</taxon>
        <taxon>Actinomycetota</taxon>
        <taxon>Actinomycetes</taxon>
        <taxon>Micrococcales</taxon>
        <taxon>Bogoriellaceae</taxon>
        <taxon>Georgenia</taxon>
    </lineage>
</organism>
<evidence type="ECO:0000313" key="4">
    <source>
        <dbReference type="Proteomes" id="UP001596455"/>
    </source>
</evidence>
<reference evidence="4" key="1">
    <citation type="journal article" date="2019" name="Int. J. Syst. Evol. Microbiol.">
        <title>The Global Catalogue of Microorganisms (GCM) 10K type strain sequencing project: providing services to taxonomists for standard genome sequencing and annotation.</title>
        <authorList>
            <consortium name="The Broad Institute Genomics Platform"/>
            <consortium name="The Broad Institute Genome Sequencing Center for Infectious Disease"/>
            <person name="Wu L."/>
            <person name="Ma J."/>
        </authorList>
    </citation>
    <scope>NUCLEOTIDE SEQUENCE [LARGE SCALE GENOMIC DNA]</scope>
    <source>
        <strain evidence="4">JCM 1490</strain>
    </source>
</reference>
<keyword evidence="4" id="KW-1185">Reference proteome</keyword>
<name>A0ABW2QBB9_9MICO</name>
<dbReference type="PROSITE" id="PS00061">
    <property type="entry name" value="ADH_SHORT"/>
    <property type="match status" value="1"/>
</dbReference>
<protein>
    <submittedName>
        <fullName evidence="3">SDR family NAD(P)-dependent oxidoreductase</fullName>
        <ecNumber evidence="3">1.1.1.-</ecNumber>
    </submittedName>
</protein>
<dbReference type="CDD" id="cd05233">
    <property type="entry name" value="SDR_c"/>
    <property type="match status" value="1"/>
</dbReference>
<dbReference type="PANTHER" id="PTHR43639:SF1">
    <property type="entry name" value="SHORT-CHAIN DEHYDROGENASE_REDUCTASE FAMILY PROTEIN"/>
    <property type="match status" value="1"/>
</dbReference>
<dbReference type="PRINTS" id="PR00080">
    <property type="entry name" value="SDRFAMILY"/>
</dbReference>
<dbReference type="PRINTS" id="PR00081">
    <property type="entry name" value="GDHRDH"/>
</dbReference>
<gene>
    <name evidence="3" type="ORF">ACFQQL_14935</name>
</gene>
<dbReference type="InterPro" id="IPR002347">
    <property type="entry name" value="SDR_fam"/>
</dbReference>
<proteinExistence type="inferred from homology"/>
<dbReference type="RefSeq" id="WP_382395785.1">
    <property type="nucleotide sequence ID" value="NZ_JBHTCQ010000003.1"/>
</dbReference>
<dbReference type="Proteomes" id="UP001596455">
    <property type="component" value="Unassembled WGS sequence"/>
</dbReference>
<accession>A0ABW2QBB9</accession>
<dbReference type="PANTHER" id="PTHR43639">
    <property type="entry name" value="OXIDOREDUCTASE, SHORT-CHAIN DEHYDROGENASE/REDUCTASE FAMILY (AFU_ORTHOLOGUE AFUA_5G02870)"/>
    <property type="match status" value="1"/>
</dbReference>
<dbReference type="InterPro" id="IPR020904">
    <property type="entry name" value="Sc_DH/Rdtase_CS"/>
</dbReference>
<dbReference type="Gene3D" id="3.40.50.720">
    <property type="entry name" value="NAD(P)-binding Rossmann-like Domain"/>
    <property type="match status" value="1"/>
</dbReference>
<dbReference type="GO" id="GO:0016491">
    <property type="term" value="F:oxidoreductase activity"/>
    <property type="evidence" value="ECO:0007669"/>
    <property type="project" value="UniProtKB-KW"/>
</dbReference>
<dbReference type="InterPro" id="IPR036291">
    <property type="entry name" value="NAD(P)-bd_dom_sf"/>
</dbReference>
<evidence type="ECO:0000313" key="3">
    <source>
        <dbReference type="EMBL" id="MFC7406411.1"/>
    </source>
</evidence>
<dbReference type="EC" id="1.1.1.-" evidence="3"/>